<proteinExistence type="predicted"/>
<feature type="compositionally biased region" description="Basic and acidic residues" evidence="1">
    <location>
        <begin position="1"/>
        <end position="14"/>
    </location>
</feature>
<name>A0A4W3JFC4_CALMI</name>
<feature type="compositionally biased region" description="Acidic residues" evidence="1">
    <location>
        <begin position="15"/>
        <end position="25"/>
    </location>
</feature>
<dbReference type="AlphaFoldDB" id="A0A4W3JFC4"/>
<dbReference type="Ensembl" id="ENSCMIT00000038671.1">
    <property type="protein sequence ID" value="ENSCMIP00000038121.1"/>
    <property type="gene ID" value="ENSCMIG00000016016.1"/>
</dbReference>
<evidence type="ECO:0000313" key="2">
    <source>
        <dbReference type="Ensembl" id="ENSCMIP00000038121.1"/>
    </source>
</evidence>
<feature type="region of interest" description="Disordered" evidence="1">
    <location>
        <begin position="1"/>
        <end position="25"/>
    </location>
</feature>
<reference evidence="3" key="1">
    <citation type="journal article" date="2006" name="Science">
        <title>Ancient noncoding elements conserved in the human genome.</title>
        <authorList>
            <person name="Venkatesh B."/>
            <person name="Kirkness E.F."/>
            <person name="Loh Y.H."/>
            <person name="Halpern A.L."/>
            <person name="Lee A.P."/>
            <person name="Johnson J."/>
            <person name="Dandona N."/>
            <person name="Viswanathan L.D."/>
            <person name="Tay A."/>
            <person name="Venter J.C."/>
            <person name="Strausberg R.L."/>
            <person name="Brenner S."/>
        </authorList>
    </citation>
    <scope>NUCLEOTIDE SEQUENCE [LARGE SCALE GENOMIC DNA]</scope>
</reference>
<keyword evidence="3" id="KW-1185">Reference proteome</keyword>
<reference evidence="2" key="5">
    <citation type="submission" date="2025-09" db="UniProtKB">
        <authorList>
            <consortium name="Ensembl"/>
        </authorList>
    </citation>
    <scope>IDENTIFICATION</scope>
</reference>
<evidence type="ECO:0000313" key="3">
    <source>
        <dbReference type="Proteomes" id="UP000314986"/>
    </source>
</evidence>
<dbReference type="InParanoid" id="A0A4W3JFC4"/>
<sequence>VHADEERRSRHGQELEDPQPDLGDGEEAVIAHVPATGLLRVANKVTLLVSPHALGRHYQDQETEEKDDRKPHFPQGRRILVHPAQQGMEEIPIHCYLKHVAICGKFVCELKFMYYLNALFK</sequence>
<accession>A0A4W3JFC4</accession>
<evidence type="ECO:0000256" key="1">
    <source>
        <dbReference type="SAM" id="MobiDB-lite"/>
    </source>
</evidence>
<dbReference type="Proteomes" id="UP000314986">
    <property type="component" value="Unassembled WGS sequence"/>
</dbReference>
<protein>
    <submittedName>
        <fullName evidence="2">Uncharacterized protein</fullName>
    </submittedName>
</protein>
<reference evidence="2" key="4">
    <citation type="submission" date="2025-08" db="UniProtKB">
        <authorList>
            <consortium name="Ensembl"/>
        </authorList>
    </citation>
    <scope>IDENTIFICATION</scope>
</reference>
<reference evidence="3" key="2">
    <citation type="journal article" date="2007" name="PLoS Biol.">
        <title>Survey sequencing and comparative analysis of the elephant shark (Callorhinchus milii) genome.</title>
        <authorList>
            <person name="Venkatesh B."/>
            <person name="Kirkness E.F."/>
            <person name="Loh Y.H."/>
            <person name="Halpern A.L."/>
            <person name="Lee A.P."/>
            <person name="Johnson J."/>
            <person name="Dandona N."/>
            <person name="Viswanathan L.D."/>
            <person name="Tay A."/>
            <person name="Venter J.C."/>
            <person name="Strausberg R.L."/>
            <person name="Brenner S."/>
        </authorList>
    </citation>
    <scope>NUCLEOTIDE SEQUENCE [LARGE SCALE GENOMIC DNA]</scope>
</reference>
<feature type="region of interest" description="Disordered" evidence="1">
    <location>
        <begin position="56"/>
        <end position="76"/>
    </location>
</feature>
<reference evidence="3" key="3">
    <citation type="journal article" date="2014" name="Nature">
        <title>Elephant shark genome provides unique insights into gnathostome evolution.</title>
        <authorList>
            <consortium name="International Elephant Shark Genome Sequencing Consortium"/>
            <person name="Venkatesh B."/>
            <person name="Lee A.P."/>
            <person name="Ravi V."/>
            <person name="Maurya A.K."/>
            <person name="Lian M.M."/>
            <person name="Swann J.B."/>
            <person name="Ohta Y."/>
            <person name="Flajnik M.F."/>
            <person name="Sutoh Y."/>
            <person name="Kasahara M."/>
            <person name="Hoon S."/>
            <person name="Gangu V."/>
            <person name="Roy S.W."/>
            <person name="Irimia M."/>
            <person name="Korzh V."/>
            <person name="Kondrychyn I."/>
            <person name="Lim Z.W."/>
            <person name="Tay B.H."/>
            <person name="Tohari S."/>
            <person name="Kong K.W."/>
            <person name="Ho S."/>
            <person name="Lorente-Galdos B."/>
            <person name="Quilez J."/>
            <person name="Marques-Bonet T."/>
            <person name="Raney B.J."/>
            <person name="Ingham P.W."/>
            <person name="Tay A."/>
            <person name="Hillier L.W."/>
            <person name="Minx P."/>
            <person name="Boehm T."/>
            <person name="Wilson R.K."/>
            <person name="Brenner S."/>
            <person name="Warren W.C."/>
        </authorList>
    </citation>
    <scope>NUCLEOTIDE SEQUENCE [LARGE SCALE GENOMIC DNA]</scope>
</reference>
<dbReference type="OMA" id="GWTSHKD"/>
<organism evidence="2 3">
    <name type="scientific">Callorhinchus milii</name>
    <name type="common">Ghost shark</name>
    <dbReference type="NCBI Taxonomy" id="7868"/>
    <lineage>
        <taxon>Eukaryota</taxon>
        <taxon>Metazoa</taxon>
        <taxon>Chordata</taxon>
        <taxon>Craniata</taxon>
        <taxon>Vertebrata</taxon>
        <taxon>Chondrichthyes</taxon>
        <taxon>Holocephali</taxon>
        <taxon>Chimaeriformes</taxon>
        <taxon>Callorhinchidae</taxon>
        <taxon>Callorhinchus</taxon>
    </lineage>
</organism>